<dbReference type="Pfam" id="PF10357">
    <property type="entry name" value="WH_KIN17"/>
    <property type="match status" value="1"/>
</dbReference>
<dbReference type="GO" id="GO:0005730">
    <property type="term" value="C:nucleolus"/>
    <property type="evidence" value="ECO:0007669"/>
    <property type="project" value="UniProtKB-SubCell"/>
</dbReference>
<keyword evidence="6" id="KW-0175">Coiled coil</keyword>
<comment type="caution">
    <text evidence="9">The sequence shown here is derived from an EMBL/GenBank/DDBJ whole genome shotgun (WGS) entry which is preliminary data.</text>
</comment>
<feature type="domain" description="BRCT" evidence="8">
    <location>
        <begin position="374"/>
        <end position="467"/>
    </location>
</feature>
<dbReference type="Gene3D" id="2.30.30.30">
    <property type="match status" value="1"/>
</dbReference>
<dbReference type="InterPro" id="IPR036420">
    <property type="entry name" value="BRCT_dom_sf"/>
</dbReference>
<feature type="compositionally biased region" description="Basic and acidic residues" evidence="7">
    <location>
        <begin position="492"/>
        <end position="505"/>
    </location>
</feature>
<proteinExistence type="inferred from homology"/>
<dbReference type="InterPro" id="IPR001357">
    <property type="entry name" value="BRCT_dom"/>
</dbReference>
<keyword evidence="5" id="KW-0539">Nucleus</keyword>
<feature type="non-terminal residue" evidence="9">
    <location>
        <position position="1"/>
    </location>
</feature>
<comment type="subcellular location">
    <subcellularLocation>
        <location evidence="1">Nucleus</location>
        <location evidence="1">Nucleolus</location>
    </subcellularLocation>
</comment>
<evidence type="ECO:0000259" key="8">
    <source>
        <dbReference type="PROSITE" id="PS50172"/>
    </source>
</evidence>
<name>A0A815PHZ5_9BILA</name>
<evidence type="ECO:0000256" key="1">
    <source>
        <dbReference type="ARBA" id="ARBA00004604"/>
    </source>
</evidence>
<sequence length="628" mass="72196">TRWVALAGYVRWLGSQGLCEIEETERGWYVTLIDKDADSVRREMDAEKKEKMNLSDEQRRQQLIAEQIRRDQERGIQHAEPVYTEFVRTDEEEKVQVTFNKVVVEEKKKILPPSILVTSSKKRTDAIDETPEEVVVKKKSRFEPIEETVTTTTTTTTSVFKKPFPPAALKPKKSALEELREAQEKMKEQKNRKDYWLHEDIIVKIITSKLGEKCYKKKGVITKVENRYQAVVKMLDTNDKIRVDQAHVETVIPAIGKNVLIVNGAYRGEEATLEDIHQDTFSVDVTILTGSMIGTRFNNIAYEDLTFSATTSLSTLCSEDEFSDEFLASLGLPIMKKADANPVDQVEVDQEATQLLGNTEGDEENRRKEEETKTIQKLFSKCKFFISREIPREMFAFVIRACGGNVSWDKTMCPGATYDVNDESITHQLVDRPKLNDMIVNRAYIQPQWVFDSINARKLLPVDSYLPGSVLPPHLSPFVEEKEGDYVPPERFGQRQPDHDVEQETTKQVPSINLVENNAYLNGNLKRKRKDEEETPPPPAKPTTKEQRKQAMRVESGQVQNINVPNIVKRKADEEKRLLEMTIPKKQKRLYDKIKFSQKKKRQEVEKLTRKRALFRKGGDNVSVNKTS</sequence>
<reference evidence="9" key="1">
    <citation type="submission" date="2021-02" db="EMBL/GenBank/DDBJ databases">
        <authorList>
            <person name="Nowell W R."/>
        </authorList>
    </citation>
    <scope>NUCLEOTIDE SEQUENCE</scope>
</reference>
<protein>
    <recommendedName>
        <fullName evidence="8">BRCT domain-containing protein</fullName>
    </recommendedName>
</protein>
<dbReference type="Pfam" id="PF16589">
    <property type="entry name" value="BRCT_2"/>
    <property type="match status" value="1"/>
</dbReference>
<evidence type="ECO:0000313" key="9">
    <source>
        <dbReference type="EMBL" id="CAF1449013.1"/>
    </source>
</evidence>
<evidence type="ECO:0000256" key="7">
    <source>
        <dbReference type="SAM" id="MobiDB-lite"/>
    </source>
</evidence>
<feature type="coiled-coil region" evidence="6">
    <location>
        <begin position="172"/>
        <end position="199"/>
    </location>
</feature>
<dbReference type="SMART" id="SM00292">
    <property type="entry name" value="BRCT"/>
    <property type="match status" value="1"/>
</dbReference>
<dbReference type="PANTHER" id="PTHR12805:SF0">
    <property type="entry name" value="DNA_RNA-BINDING PROTEIN KIN17"/>
    <property type="match status" value="1"/>
</dbReference>
<evidence type="ECO:0000256" key="3">
    <source>
        <dbReference type="ARBA" id="ARBA00022517"/>
    </source>
</evidence>
<dbReference type="InterPro" id="IPR037321">
    <property type="entry name" value="KIN17-like"/>
</dbReference>
<dbReference type="GO" id="GO:0006364">
    <property type="term" value="P:rRNA processing"/>
    <property type="evidence" value="ECO:0007669"/>
    <property type="project" value="UniProtKB-KW"/>
</dbReference>
<dbReference type="EMBL" id="CAJNOE010001765">
    <property type="protein sequence ID" value="CAF1449013.1"/>
    <property type="molecule type" value="Genomic_DNA"/>
</dbReference>
<dbReference type="GO" id="GO:0006974">
    <property type="term" value="P:DNA damage response"/>
    <property type="evidence" value="ECO:0007669"/>
    <property type="project" value="TreeGrafter"/>
</dbReference>
<dbReference type="FunFam" id="2.30.30.30:FF:000021">
    <property type="entry name" value="DNA/RNA-binding protein KIN17, putative"/>
    <property type="match status" value="1"/>
</dbReference>
<dbReference type="SMART" id="SM01253">
    <property type="entry name" value="Kin17_mid"/>
    <property type="match status" value="1"/>
</dbReference>
<evidence type="ECO:0000313" key="10">
    <source>
        <dbReference type="Proteomes" id="UP000663860"/>
    </source>
</evidence>
<organism evidence="9 10">
    <name type="scientific">Adineta steineri</name>
    <dbReference type="NCBI Taxonomy" id="433720"/>
    <lineage>
        <taxon>Eukaryota</taxon>
        <taxon>Metazoa</taxon>
        <taxon>Spiralia</taxon>
        <taxon>Gnathifera</taxon>
        <taxon>Rotifera</taxon>
        <taxon>Eurotatoria</taxon>
        <taxon>Bdelloidea</taxon>
        <taxon>Adinetida</taxon>
        <taxon>Adinetidae</taxon>
        <taxon>Adineta</taxon>
    </lineage>
</organism>
<dbReference type="Gene3D" id="2.30.30.140">
    <property type="match status" value="1"/>
</dbReference>
<keyword evidence="4" id="KW-0698">rRNA processing</keyword>
<accession>A0A815PHZ5</accession>
<comment type="similarity">
    <text evidence="2">Belongs to the KIN17 family.</text>
</comment>
<gene>
    <name evidence="9" type="ORF">IZO911_LOCUS42249</name>
</gene>
<dbReference type="FunFam" id="3.40.50.10190:FF:000002">
    <property type="entry name" value="Pescadillo homolog"/>
    <property type="match status" value="1"/>
</dbReference>
<dbReference type="SUPFAM" id="SSF52113">
    <property type="entry name" value="BRCT domain"/>
    <property type="match status" value="1"/>
</dbReference>
<dbReference type="InterPro" id="IPR041330">
    <property type="entry name" value="KN17_SH3"/>
</dbReference>
<dbReference type="Gene3D" id="1.10.10.2030">
    <property type="entry name" value="DNA/RNA-binding protein Kin17, conserved domain"/>
    <property type="match status" value="1"/>
</dbReference>
<dbReference type="Pfam" id="PF25092">
    <property type="entry name" value="SH3_KIN17_C"/>
    <property type="match status" value="1"/>
</dbReference>
<evidence type="ECO:0000256" key="4">
    <source>
        <dbReference type="ARBA" id="ARBA00022552"/>
    </source>
</evidence>
<dbReference type="CDD" id="cd13155">
    <property type="entry name" value="KOW_KIN17"/>
    <property type="match status" value="1"/>
</dbReference>
<dbReference type="PANTHER" id="PTHR12805">
    <property type="entry name" value="KIN17 KIN, ANTIGENIC DETERMINANT OF RECA PROTEIN HOMOLOG"/>
    <property type="match status" value="1"/>
</dbReference>
<evidence type="ECO:0000256" key="6">
    <source>
        <dbReference type="SAM" id="Coils"/>
    </source>
</evidence>
<dbReference type="InterPro" id="IPR038254">
    <property type="entry name" value="KIN17_WH-like_sf"/>
</dbReference>
<dbReference type="Pfam" id="PF18131">
    <property type="entry name" value="KN17_SH3"/>
    <property type="match status" value="1"/>
</dbReference>
<feature type="region of interest" description="Disordered" evidence="7">
    <location>
        <begin position="488"/>
        <end position="554"/>
    </location>
</feature>
<dbReference type="InterPro" id="IPR041995">
    <property type="entry name" value="KOW_KIN17"/>
</dbReference>
<dbReference type="GO" id="GO:0006260">
    <property type="term" value="P:DNA replication"/>
    <property type="evidence" value="ECO:0007669"/>
    <property type="project" value="TreeGrafter"/>
</dbReference>
<dbReference type="AlphaFoldDB" id="A0A815PHZ5"/>
<evidence type="ECO:0000256" key="5">
    <source>
        <dbReference type="ARBA" id="ARBA00023242"/>
    </source>
</evidence>
<dbReference type="Proteomes" id="UP000663860">
    <property type="component" value="Unassembled WGS sequence"/>
</dbReference>
<dbReference type="GO" id="GO:0003690">
    <property type="term" value="F:double-stranded DNA binding"/>
    <property type="evidence" value="ECO:0007669"/>
    <property type="project" value="TreeGrafter"/>
</dbReference>
<dbReference type="InterPro" id="IPR019447">
    <property type="entry name" value="DNA/RNA-bd_Kin17_WH-like_dom"/>
</dbReference>
<dbReference type="Gene3D" id="3.40.50.10190">
    <property type="entry name" value="BRCT domain"/>
    <property type="match status" value="1"/>
</dbReference>
<dbReference type="CDD" id="cd17709">
    <property type="entry name" value="BRCT_pescadillo_like"/>
    <property type="match status" value="1"/>
</dbReference>
<evidence type="ECO:0000256" key="2">
    <source>
        <dbReference type="ARBA" id="ARBA00008517"/>
    </source>
</evidence>
<keyword evidence="3" id="KW-0690">Ribosome biogenesis</keyword>
<feature type="compositionally biased region" description="Polar residues" evidence="7">
    <location>
        <begin position="506"/>
        <end position="521"/>
    </location>
</feature>
<dbReference type="InterPro" id="IPR014722">
    <property type="entry name" value="Rib_uL2_dom2"/>
</dbReference>
<dbReference type="PROSITE" id="PS50172">
    <property type="entry name" value="BRCT"/>
    <property type="match status" value="1"/>
</dbReference>